<evidence type="ECO:0000313" key="2">
    <source>
        <dbReference type="EnsemblPlants" id="AET2Gv20886700.9"/>
    </source>
</evidence>
<protein>
    <submittedName>
        <fullName evidence="2">Uncharacterized protein</fullName>
    </submittedName>
</protein>
<reference evidence="3" key="1">
    <citation type="journal article" date="2014" name="Science">
        <title>Ancient hybridizations among the ancestral genomes of bread wheat.</title>
        <authorList>
            <consortium name="International Wheat Genome Sequencing Consortium,"/>
            <person name="Marcussen T."/>
            <person name="Sandve S.R."/>
            <person name="Heier L."/>
            <person name="Spannagl M."/>
            <person name="Pfeifer M."/>
            <person name="Jakobsen K.S."/>
            <person name="Wulff B.B."/>
            <person name="Steuernagel B."/>
            <person name="Mayer K.F."/>
            <person name="Olsen O.A."/>
        </authorList>
    </citation>
    <scope>NUCLEOTIDE SEQUENCE [LARGE SCALE GENOMIC DNA]</scope>
    <source>
        <strain evidence="3">cv. AL8/78</strain>
    </source>
</reference>
<dbReference type="Gramene" id="AET2Gv20886700.9">
    <property type="protein sequence ID" value="AET2Gv20886700.9"/>
    <property type="gene ID" value="AET2Gv20886700"/>
</dbReference>
<reference evidence="3" key="2">
    <citation type="journal article" date="2017" name="Nat. Plants">
        <title>The Aegilops tauschii genome reveals multiple impacts of transposons.</title>
        <authorList>
            <person name="Zhao G."/>
            <person name="Zou C."/>
            <person name="Li K."/>
            <person name="Wang K."/>
            <person name="Li T."/>
            <person name="Gao L."/>
            <person name="Zhang X."/>
            <person name="Wang H."/>
            <person name="Yang Z."/>
            <person name="Liu X."/>
            <person name="Jiang W."/>
            <person name="Mao L."/>
            <person name="Kong X."/>
            <person name="Jiao Y."/>
            <person name="Jia J."/>
        </authorList>
    </citation>
    <scope>NUCLEOTIDE SEQUENCE [LARGE SCALE GENOMIC DNA]</scope>
    <source>
        <strain evidence="3">cv. AL8/78</strain>
    </source>
</reference>
<reference evidence="2" key="5">
    <citation type="journal article" date="2021" name="G3 (Bethesda)">
        <title>Aegilops tauschii genome assembly Aet v5.0 features greater sequence contiguity and improved annotation.</title>
        <authorList>
            <person name="Wang L."/>
            <person name="Zhu T."/>
            <person name="Rodriguez J.C."/>
            <person name="Deal K.R."/>
            <person name="Dubcovsky J."/>
            <person name="McGuire P.E."/>
            <person name="Lux T."/>
            <person name="Spannagl M."/>
            <person name="Mayer K.F.X."/>
            <person name="Baldrich P."/>
            <person name="Meyers B.C."/>
            <person name="Huo N."/>
            <person name="Gu Y.Q."/>
            <person name="Zhou H."/>
            <person name="Devos K.M."/>
            <person name="Bennetzen J.L."/>
            <person name="Unver T."/>
            <person name="Budak H."/>
            <person name="Gulick P.J."/>
            <person name="Galiba G."/>
            <person name="Kalapos B."/>
            <person name="Nelson D.R."/>
            <person name="Li P."/>
            <person name="You F.M."/>
            <person name="Luo M.C."/>
            <person name="Dvorak J."/>
        </authorList>
    </citation>
    <scope>NUCLEOTIDE SEQUENCE [LARGE SCALE GENOMIC DNA]</scope>
    <source>
        <strain evidence="2">cv. AL8/78</strain>
    </source>
</reference>
<evidence type="ECO:0000256" key="1">
    <source>
        <dbReference type="SAM" id="MobiDB-lite"/>
    </source>
</evidence>
<proteinExistence type="predicted"/>
<evidence type="ECO:0000313" key="3">
    <source>
        <dbReference type="Proteomes" id="UP000015105"/>
    </source>
</evidence>
<feature type="compositionally biased region" description="Polar residues" evidence="1">
    <location>
        <begin position="21"/>
        <end position="41"/>
    </location>
</feature>
<reference evidence="2" key="3">
    <citation type="journal article" date="2017" name="Nature">
        <title>Genome sequence of the progenitor of the wheat D genome Aegilops tauschii.</title>
        <authorList>
            <person name="Luo M.C."/>
            <person name="Gu Y.Q."/>
            <person name="Puiu D."/>
            <person name="Wang H."/>
            <person name="Twardziok S.O."/>
            <person name="Deal K.R."/>
            <person name="Huo N."/>
            <person name="Zhu T."/>
            <person name="Wang L."/>
            <person name="Wang Y."/>
            <person name="McGuire P.E."/>
            <person name="Liu S."/>
            <person name="Long H."/>
            <person name="Ramasamy R.K."/>
            <person name="Rodriguez J.C."/>
            <person name="Van S.L."/>
            <person name="Yuan L."/>
            <person name="Wang Z."/>
            <person name="Xia Z."/>
            <person name="Xiao L."/>
            <person name="Anderson O.D."/>
            <person name="Ouyang S."/>
            <person name="Liang Y."/>
            <person name="Zimin A.V."/>
            <person name="Pertea G."/>
            <person name="Qi P."/>
            <person name="Bennetzen J.L."/>
            <person name="Dai X."/>
            <person name="Dawson M.W."/>
            <person name="Muller H.G."/>
            <person name="Kugler K."/>
            <person name="Rivarola-Duarte L."/>
            <person name="Spannagl M."/>
            <person name="Mayer K.F.X."/>
            <person name="Lu F.H."/>
            <person name="Bevan M.W."/>
            <person name="Leroy P."/>
            <person name="Li P."/>
            <person name="You F.M."/>
            <person name="Sun Q."/>
            <person name="Liu Z."/>
            <person name="Lyons E."/>
            <person name="Wicker T."/>
            <person name="Salzberg S.L."/>
            <person name="Devos K.M."/>
            <person name="Dvorak J."/>
        </authorList>
    </citation>
    <scope>NUCLEOTIDE SEQUENCE [LARGE SCALE GENOMIC DNA]</scope>
    <source>
        <strain evidence="2">cv. AL8/78</strain>
    </source>
</reference>
<dbReference type="Proteomes" id="UP000015105">
    <property type="component" value="Chromosome 2D"/>
</dbReference>
<feature type="region of interest" description="Disordered" evidence="1">
    <location>
        <begin position="21"/>
        <end position="45"/>
    </location>
</feature>
<reference evidence="2" key="4">
    <citation type="submission" date="2019-03" db="UniProtKB">
        <authorList>
            <consortium name="EnsemblPlants"/>
        </authorList>
    </citation>
    <scope>IDENTIFICATION</scope>
</reference>
<organism evidence="2 3">
    <name type="scientific">Aegilops tauschii subsp. strangulata</name>
    <name type="common">Goatgrass</name>
    <dbReference type="NCBI Taxonomy" id="200361"/>
    <lineage>
        <taxon>Eukaryota</taxon>
        <taxon>Viridiplantae</taxon>
        <taxon>Streptophyta</taxon>
        <taxon>Embryophyta</taxon>
        <taxon>Tracheophyta</taxon>
        <taxon>Spermatophyta</taxon>
        <taxon>Magnoliopsida</taxon>
        <taxon>Liliopsida</taxon>
        <taxon>Poales</taxon>
        <taxon>Poaceae</taxon>
        <taxon>BOP clade</taxon>
        <taxon>Pooideae</taxon>
        <taxon>Triticodae</taxon>
        <taxon>Triticeae</taxon>
        <taxon>Triticinae</taxon>
        <taxon>Aegilops</taxon>
    </lineage>
</organism>
<accession>A0A453CLF9</accession>
<sequence length="128" mass="14023">PKRRRSCQQFDSSSNCIPSKFRSTSGAVSGGVSRTCSQLTPTADVKRQRRVPSLLSTQRTCASSIRTTLASLSTACSFQHKQHTRRALAPASQGGRKAHSRDDRAKAGALAAVQAPPPLRPRRRRRRQ</sequence>
<name>A0A453CLF9_AEGTS</name>
<feature type="region of interest" description="Disordered" evidence="1">
    <location>
        <begin position="79"/>
        <end position="128"/>
    </location>
</feature>
<dbReference type="EnsemblPlants" id="AET2Gv20886700.9">
    <property type="protein sequence ID" value="AET2Gv20886700.9"/>
    <property type="gene ID" value="AET2Gv20886700"/>
</dbReference>
<dbReference type="AlphaFoldDB" id="A0A453CLF9"/>
<keyword evidence="3" id="KW-1185">Reference proteome</keyword>